<dbReference type="PROSITE" id="PS50093">
    <property type="entry name" value="PKD"/>
    <property type="match status" value="1"/>
</dbReference>
<dbReference type="InterPro" id="IPR025667">
    <property type="entry name" value="SprB_repeat"/>
</dbReference>
<dbReference type="Gene3D" id="2.60.40.740">
    <property type="match status" value="1"/>
</dbReference>
<reference evidence="3" key="1">
    <citation type="submission" date="2016-10" db="EMBL/GenBank/DDBJ databases">
        <authorList>
            <person name="Varghese N."/>
            <person name="Submissions S."/>
        </authorList>
    </citation>
    <scope>NUCLEOTIDE SEQUENCE [LARGE SCALE GENOMIC DNA]</scope>
    <source>
        <strain evidence="3">DSM 17934</strain>
    </source>
</reference>
<proteinExistence type="predicted"/>
<dbReference type="Pfam" id="PF13573">
    <property type="entry name" value="SprB"/>
    <property type="match status" value="1"/>
</dbReference>
<dbReference type="OrthoDB" id="599464at2"/>
<dbReference type="EMBL" id="FNYA01000006">
    <property type="protein sequence ID" value="SEJ07830.1"/>
    <property type="molecule type" value="Genomic_DNA"/>
</dbReference>
<keyword evidence="3" id="KW-1185">Reference proteome</keyword>
<dbReference type="Proteomes" id="UP000199702">
    <property type="component" value="Unassembled WGS sequence"/>
</dbReference>
<dbReference type="CDD" id="cd00146">
    <property type="entry name" value="PKD"/>
    <property type="match status" value="1"/>
</dbReference>
<dbReference type="AlphaFoldDB" id="A0A1H6W4T2"/>
<dbReference type="InterPro" id="IPR022409">
    <property type="entry name" value="PKD/Chitinase_dom"/>
</dbReference>
<evidence type="ECO:0000259" key="1">
    <source>
        <dbReference type="PROSITE" id="PS50093"/>
    </source>
</evidence>
<accession>A0A1H6W4T2</accession>
<dbReference type="InterPro" id="IPR035986">
    <property type="entry name" value="PKD_dom_sf"/>
</dbReference>
<feature type="domain" description="PKD" evidence="1">
    <location>
        <begin position="217"/>
        <end position="251"/>
    </location>
</feature>
<dbReference type="SMART" id="SM00089">
    <property type="entry name" value="PKD"/>
    <property type="match status" value="2"/>
</dbReference>
<evidence type="ECO:0000313" key="2">
    <source>
        <dbReference type="EMBL" id="SEJ07830.1"/>
    </source>
</evidence>
<dbReference type="STRING" id="402734.SAMN05660918_2294"/>
<dbReference type="SUPFAM" id="SSF49299">
    <property type="entry name" value="PKD domain"/>
    <property type="match status" value="1"/>
</dbReference>
<organism evidence="2 3">
    <name type="scientific">Flavobacterium terrigena</name>
    <dbReference type="NCBI Taxonomy" id="402734"/>
    <lineage>
        <taxon>Bacteria</taxon>
        <taxon>Pseudomonadati</taxon>
        <taxon>Bacteroidota</taxon>
        <taxon>Flavobacteriia</taxon>
        <taxon>Flavobacteriales</taxon>
        <taxon>Flavobacteriaceae</taxon>
        <taxon>Flavobacterium</taxon>
    </lineage>
</organism>
<evidence type="ECO:0000313" key="3">
    <source>
        <dbReference type="Proteomes" id="UP000199702"/>
    </source>
</evidence>
<protein>
    <submittedName>
        <fullName evidence="2">SprB repeat-containing protein</fullName>
    </submittedName>
</protein>
<dbReference type="RefSeq" id="WP_143055638.1">
    <property type="nucleotide sequence ID" value="NZ_FNYA01000006.1"/>
</dbReference>
<name>A0A1H6W4T2_9FLAO</name>
<feature type="non-terminal residue" evidence="2">
    <location>
        <position position="610"/>
    </location>
</feature>
<dbReference type="Pfam" id="PF18911">
    <property type="entry name" value="PKD_4"/>
    <property type="match status" value="1"/>
</dbReference>
<dbReference type="InterPro" id="IPR013783">
    <property type="entry name" value="Ig-like_fold"/>
</dbReference>
<gene>
    <name evidence="2" type="ORF">SAMN05660918_2294</name>
</gene>
<sequence>MKIKSTFLILFISIWVNQFYGQFTPQKPDLRNCGSAPNYYTDYFNCTSNNYTLDDVFLSISNSSGVPITTPCAPPNVQNVFLWLNYTSNSSSSIHQTRIFADILVKDQNGNLIQTLQINSYLGEVASGAGQRLLVIPGYPTGFPWTCGYELSLTKLLVVWKTNGNSSDPELATYNCGTYNKSQCELPTSMIVSAPMAVQFEYTQCTISNTTTVNFDDDTNGGDPPYTYLWNFGDSTTSTLQNPSHTFPYPGGPYTVTLQVTDSGSPQQVSASTQIINLINPINITGNVTSSPCSSGNVGAIDVSVSGGTPGYTYLWSNGATTQDLTGLANGSYTVTVTDSVGCTAQQIFIITGGDTSPPVVTAPANLTLQGCNTTILGLSGYFPFSSTISIITQAQFILVGGTISDASAISSVTYIDTVLGTCPRVVSRLFTIADACNNSTQVTQTFTIQDTTAPNITTPVVSQIVECNGSGNLAQLNAWLAANGGASASDVCSGVTWSNNYSGSLSDLCGLTGSATVTFTATDACGNASTSSGTFTIQDTTDPTISTQASDMIVECDGAGNLAQLNAWLAANGGASASDVCSGVTWSNNYSGSLSDLCGLTGSATVIFT</sequence>
<dbReference type="InterPro" id="IPR000601">
    <property type="entry name" value="PKD_dom"/>
</dbReference>
<dbReference type="Gene3D" id="2.60.40.10">
    <property type="entry name" value="Immunoglobulins"/>
    <property type="match status" value="1"/>
</dbReference>